<dbReference type="EnsemblMetazoa" id="GPAI002097-RA">
    <property type="protein sequence ID" value="GPAI002097-PA"/>
    <property type="gene ID" value="GPAI002097"/>
</dbReference>
<keyword evidence="1" id="KW-0472">Membrane</keyword>
<protein>
    <submittedName>
        <fullName evidence="2">Uncharacterized protein</fullName>
    </submittedName>
</protein>
<dbReference type="Proteomes" id="UP000092445">
    <property type="component" value="Unassembled WGS sequence"/>
</dbReference>
<feature type="transmembrane region" description="Helical" evidence="1">
    <location>
        <begin position="204"/>
        <end position="223"/>
    </location>
</feature>
<organism evidence="2 3">
    <name type="scientific">Glossina pallidipes</name>
    <name type="common">Tsetse fly</name>
    <dbReference type="NCBI Taxonomy" id="7398"/>
    <lineage>
        <taxon>Eukaryota</taxon>
        <taxon>Metazoa</taxon>
        <taxon>Ecdysozoa</taxon>
        <taxon>Arthropoda</taxon>
        <taxon>Hexapoda</taxon>
        <taxon>Insecta</taxon>
        <taxon>Pterygota</taxon>
        <taxon>Neoptera</taxon>
        <taxon>Endopterygota</taxon>
        <taxon>Diptera</taxon>
        <taxon>Brachycera</taxon>
        <taxon>Muscomorpha</taxon>
        <taxon>Hippoboscoidea</taxon>
        <taxon>Glossinidae</taxon>
        <taxon>Glossina</taxon>
    </lineage>
</organism>
<keyword evidence="3" id="KW-1185">Reference proteome</keyword>
<name>A0A1A9Z2V4_GLOPL</name>
<feature type="transmembrane region" description="Helical" evidence="1">
    <location>
        <begin position="147"/>
        <end position="175"/>
    </location>
</feature>
<proteinExistence type="predicted"/>
<reference evidence="3" key="1">
    <citation type="submission" date="2014-03" db="EMBL/GenBank/DDBJ databases">
        <authorList>
            <person name="Aksoy S."/>
            <person name="Warren W."/>
            <person name="Wilson R.K."/>
        </authorList>
    </citation>
    <scope>NUCLEOTIDE SEQUENCE [LARGE SCALE GENOMIC DNA]</scope>
    <source>
        <strain evidence="3">IAEA</strain>
    </source>
</reference>
<accession>A0A1A9Z2V4</accession>
<dbReference type="AlphaFoldDB" id="A0A1A9Z2V4"/>
<evidence type="ECO:0000256" key="1">
    <source>
        <dbReference type="SAM" id="Phobius"/>
    </source>
</evidence>
<keyword evidence="1" id="KW-0812">Transmembrane</keyword>
<sequence>MPLNVIYIKFEYQLVTAADLGGLKLFKIIPQSKSVNLLSDVSRLCNSDLTKKKNPNQFKEHGGMIKSSLRPNIDEHYWKIDRCYKQDLRNRTLISVVTCTVGISLNVCLLQLEYQLFVINRARELLCTTIITARKCFLRAISDIKVAFVSVIVFVAIVVLRCVVLCCVVVIAAVINHTLCISVIRSTAYSGMCTYKMHFKCKSYPLVCGQVAAVSLIVILITMESALMCDNSISISEEFILIAR</sequence>
<keyword evidence="1" id="KW-1133">Transmembrane helix</keyword>
<dbReference type="VEuPathDB" id="VectorBase:GPAI002097"/>
<reference evidence="2" key="2">
    <citation type="submission" date="2020-05" db="UniProtKB">
        <authorList>
            <consortium name="EnsemblMetazoa"/>
        </authorList>
    </citation>
    <scope>IDENTIFICATION</scope>
    <source>
        <strain evidence="2">IAEA</strain>
    </source>
</reference>
<evidence type="ECO:0000313" key="3">
    <source>
        <dbReference type="Proteomes" id="UP000092445"/>
    </source>
</evidence>
<evidence type="ECO:0000313" key="2">
    <source>
        <dbReference type="EnsemblMetazoa" id="GPAI002097-PA"/>
    </source>
</evidence>